<feature type="chain" id="PRO_5043925556" evidence="3">
    <location>
        <begin position="19"/>
        <end position="746"/>
    </location>
</feature>
<feature type="coiled-coil region" evidence="1">
    <location>
        <begin position="107"/>
        <end position="141"/>
    </location>
</feature>
<evidence type="ECO:0000313" key="5">
    <source>
        <dbReference type="Proteomes" id="UP001283691"/>
    </source>
</evidence>
<dbReference type="AlphaFoldDB" id="A0AAW9DAV9"/>
<keyword evidence="3" id="KW-0732">Signal</keyword>
<reference evidence="4" key="1">
    <citation type="journal article" date="2023" name="Front. Microbiol.">
        <title>Genomic diversity and taxonomic marker for Arcobacter species.</title>
        <authorList>
            <person name="Zhou G."/>
            <person name="Gu Y."/>
            <person name="Wang H."/>
            <person name="Chen X."/>
            <person name="Zhang X."/>
            <person name="Shao Z."/>
            <person name="Yan X."/>
            <person name="Zhang J."/>
            <person name="Zhang M."/>
        </authorList>
    </citation>
    <scope>NUCLEOTIDE SEQUENCE</scope>
    <source>
        <strain evidence="4">BJSY19SF1-2</strain>
    </source>
</reference>
<dbReference type="EMBL" id="JAUQUR010000002">
    <property type="protein sequence ID" value="MDX4069266.1"/>
    <property type="molecule type" value="Genomic_DNA"/>
</dbReference>
<proteinExistence type="predicted"/>
<keyword evidence="1" id="KW-0175">Coiled coil</keyword>
<dbReference type="RefSeq" id="WP_319047992.1">
    <property type="nucleotide sequence ID" value="NZ_JAUQUR010000002.1"/>
</dbReference>
<feature type="compositionally biased region" description="Polar residues" evidence="2">
    <location>
        <begin position="198"/>
        <end position="214"/>
    </location>
</feature>
<evidence type="ECO:0000256" key="3">
    <source>
        <dbReference type="SAM" id="SignalP"/>
    </source>
</evidence>
<sequence>MKKLIFMSFILLVTILFANNDNVIVVTKDEIDIKKKAEKVEAKIEAKDEKYNNFSLIGSYTTKRGLDGKTQVSISWEKVKNDKVEVNLNEALATNVKATAPIQKDSKLNARGNLDQLNIALNEALRKIENNEKALGNSANELQSSLDKNDDIQKETATNKSNSNDLSTNTSSGYGKNSSNDSSYTGGNFGQGSSSSNDPYTNYPNSGSTGSNGNDLDIERNAVCENKILGDNVQFVQSIAGKCMNVGSPVPVYKVTTGCTPKIDYKTNEVFVGTRKIATYENNEVVIEDCKIDYENPQELKRTFEGCSLAFRKDLKAQVQREQLYFEWDREMVKIGGCTDSSTIYPVSTYLEYNKQCRPLIDYENKTVQYAYREVAQVGERIEEISPCRYDEKLNELFVTYDGCDVVHDFNNKVSKQKERFYYLFENKKEFLGECQESKLEFPHFMTEATCEYERIGDNHVVYNKRVAYKDVNNIVNYITACKPSQDGTIQLTTEHCGYEHDFVNHQTYPKSKQFFIDPETNRKMEVSTCSRDAINFPHIQESCSYQHDDEKLFSTLWTKSYFEDTRTGEKILLAQSGANADGCIPNTKTPYVKVAEDIKLVEVLGYKDFTKSGNNWTFKHSEQTLTLDISTGREPLNKGGTFDITIRGNSTLCGYYTYFNPIVGYHSCPSNGYISNYSIPNAVCGYNPVDGNGNGGDYYLTNGTGKNCTYNNYARVGKFVKSIKYFRADGTTFELPSETMYRIID</sequence>
<gene>
    <name evidence="4" type="ORF">Q6A80_05945</name>
</gene>
<feature type="region of interest" description="Disordered" evidence="2">
    <location>
        <begin position="156"/>
        <end position="214"/>
    </location>
</feature>
<reference evidence="4" key="2">
    <citation type="submission" date="2023-07" db="EMBL/GenBank/DDBJ databases">
        <authorList>
            <person name="Zhang M."/>
            <person name="Zhou G."/>
        </authorList>
    </citation>
    <scope>NUCLEOTIDE SEQUENCE</scope>
    <source>
        <strain evidence="4">BJSY19SF1-2</strain>
    </source>
</reference>
<organism evidence="4 5">
    <name type="scientific">Aliarcobacter skirrowii</name>
    <dbReference type="NCBI Taxonomy" id="28200"/>
    <lineage>
        <taxon>Bacteria</taxon>
        <taxon>Pseudomonadati</taxon>
        <taxon>Campylobacterota</taxon>
        <taxon>Epsilonproteobacteria</taxon>
        <taxon>Campylobacterales</taxon>
        <taxon>Arcobacteraceae</taxon>
        <taxon>Aliarcobacter</taxon>
    </lineage>
</organism>
<accession>A0AAW9DAV9</accession>
<evidence type="ECO:0000256" key="2">
    <source>
        <dbReference type="SAM" id="MobiDB-lite"/>
    </source>
</evidence>
<feature type="compositionally biased region" description="Low complexity" evidence="2">
    <location>
        <begin position="158"/>
        <end position="172"/>
    </location>
</feature>
<evidence type="ECO:0000256" key="1">
    <source>
        <dbReference type="SAM" id="Coils"/>
    </source>
</evidence>
<comment type="caution">
    <text evidence="4">The sequence shown here is derived from an EMBL/GenBank/DDBJ whole genome shotgun (WGS) entry which is preliminary data.</text>
</comment>
<feature type="signal peptide" evidence="3">
    <location>
        <begin position="1"/>
        <end position="18"/>
    </location>
</feature>
<name>A0AAW9DAV9_9BACT</name>
<feature type="compositionally biased region" description="Polar residues" evidence="2">
    <location>
        <begin position="173"/>
        <end position="185"/>
    </location>
</feature>
<dbReference type="Proteomes" id="UP001283691">
    <property type="component" value="Unassembled WGS sequence"/>
</dbReference>
<evidence type="ECO:0000313" key="4">
    <source>
        <dbReference type="EMBL" id="MDX4069266.1"/>
    </source>
</evidence>
<protein>
    <submittedName>
        <fullName evidence="4">Uncharacterized protein</fullName>
    </submittedName>
</protein>